<organism evidence="1 2">
    <name type="scientific">Methylotenera versatilis (strain 301)</name>
    <dbReference type="NCBI Taxonomy" id="666681"/>
    <lineage>
        <taxon>Bacteria</taxon>
        <taxon>Pseudomonadati</taxon>
        <taxon>Pseudomonadota</taxon>
        <taxon>Betaproteobacteria</taxon>
        <taxon>Nitrosomonadales</taxon>
        <taxon>Methylophilaceae</taxon>
        <taxon>Methylotenera</taxon>
    </lineage>
</organism>
<dbReference type="KEGG" id="meh:M301_2035"/>
<dbReference type="STRING" id="666681.M301_2035"/>
<keyword evidence="2" id="KW-1185">Reference proteome</keyword>
<accession>D7DKG1</accession>
<dbReference type="EMBL" id="CP002056">
    <property type="protein sequence ID" value="ADI30407.1"/>
    <property type="molecule type" value="Genomic_DNA"/>
</dbReference>
<gene>
    <name evidence="1" type="ordered locus">M301_2035</name>
</gene>
<dbReference type="RefSeq" id="WP_013148719.1">
    <property type="nucleotide sequence ID" value="NC_014207.1"/>
</dbReference>
<dbReference type="Proteomes" id="UP000000383">
    <property type="component" value="Chromosome"/>
</dbReference>
<dbReference type="OrthoDB" id="370799at2"/>
<dbReference type="eggNOG" id="ENOG5030XPN">
    <property type="taxonomic scope" value="Bacteria"/>
</dbReference>
<dbReference type="AlphaFoldDB" id="D7DKG1"/>
<name>D7DKG1_METV0</name>
<reference evidence="1 2" key="2">
    <citation type="journal article" date="2011" name="J. Bacteriol.">
        <title>Genomes of three methylotrophs from a single niche uncover genetic and metabolic divergence of Methylophilaceae.</title>
        <authorList>
            <person name="Lapidus A."/>
            <person name="Clum A."/>
            <person name="Labutti K."/>
            <person name="Kaluzhnaya M.G."/>
            <person name="Lim S."/>
            <person name="Beck D.A."/>
            <person name="Glavina Del Rio T."/>
            <person name="Nolan M."/>
            <person name="Mavromatis K."/>
            <person name="Huntemann M."/>
            <person name="Lucas S."/>
            <person name="Lidstrom M.E."/>
            <person name="Ivanova N."/>
            <person name="Chistoserdova L."/>
        </authorList>
    </citation>
    <scope>NUCLEOTIDE SEQUENCE [LARGE SCALE GENOMIC DNA]</scope>
    <source>
        <strain evidence="1 2">301</strain>
    </source>
</reference>
<proteinExistence type="predicted"/>
<protein>
    <submittedName>
        <fullName evidence="1">Uncharacterized protein</fullName>
    </submittedName>
</protein>
<sequence length="86" mass="9645">MSNTVLNVAQLKIAVQAALDGDWDTAHNIAQDHKDTSANWLHAVLHKIEGDEWNSKYWYAKTAGKRFEDFTDTAKELTAILTSLSL</sequence>
<evidence type="ECO:0000313" key="1">
    <source>
        <dbReference type="EMBL" id="ADI30407.1"/>
    </source>
</evidence>
<dbReference type="HOGENOM" id="CLU_165468_1_0_4"/>
<evidence type="ECO:0000313" key="2">
    <source>
        <dbReference type="Proteomes" id="UP000000383"/>
    </source>
</evidence>
<reference evidence="2" key="1">
    <citation type="submission" date="2010-05" db="EMBL/GenBank/DDBJ databases">
        <title>Complete sequence of Methylotenera sp. 301.</title>
        <authorList>
            <person name="Lucas S."/>
            <person name="Copeland A."/>
            <person name="Lapidus A."/>
            <person name="Cheng J.-F."/>
            <person name="Bruce D."/>
            <person name="Goodwin L."/>
            <person name="Pitluck S."/>
            <person name="Clum A."/>
            <person name="Land M."/>
            <person name="Hauser L."/>
            <person name="Kyrpides N."/>
            <person name="Ivanova N."/>
            <person name="Chistoservova L."/>
            <person name="Kalyuzhnaya M."/>
            <person name="Woyke T."/>
        </authorList>
    </citation>
    <scope>NUCLEOTIDE SEQUENCE [LARGE SCALE GENOMIC DNA]</scope>
    <source>
        <strain evidence="2">301</strain>
    </source>
</reference>